<dbReference type="InterPro" id="IPR008949">
    <property type="entry name" value="Isoprenoid_synthase_dom_sf"/>
</dbReference>
<dbReference type="Pfam" id="PF00494">
    <property type="entry name" value="SQS_PSY"/>
    <property type="match status" value="1"/>
</dbReference>
<organism evidence="1 2">
    <name type="scientific">Halobacterium litoreum</name>
    <dbReference type="NCBI Taxonomy" id="2039234"/>
    <lineage>
        <taxon>Archaea</taxon>
        <taxon>Methanobacteriati</taxon>
        <taxon>Methanobacteriota</taxon>
        <taxon>Stenosarchaea group</taxon>
        <taxon>Halobacteria</taxon>
        <taxon>Halobacteriales</taxon>
        <taxon>Halobacteriaceae</taxon>
        <taxon>Halobacterium</taxon>
    </lineage>
</organism>
<dbReference type="RefSeq" id="WP_232570661.1">
    <property type="nucleotide sequence ID" value="NZ_CP089466.1"/>
</dbReference>
<accession>A0ABD5NG40</accession>
<gene>
    <name evidence="1" type="ORF">ACFOKC_10895</name>
</gene>
<dbReference type="InterPro" id="IPR044844">
    <property type="entry name" value="Trans_IPPS_euk-type"/>
</dbReference>
<dbReference type="SUPFAM" id="SSF48576">
    <property type="entry name" value="Terpenoid synthases"/>
    <property type="match status" value="1"/>
</dbReference>
<protein>
    <submittedName>
        <fullName evidence="1">Squalene/phytoene synthase family protein</fullName>
    </submittedName>
</protein>
<reference evidence="1 2" key="1">
    <citation type="journal article" date="2019" name="Int. J. Syst. Evol. Microbiol.">
        <title>The Global Catalogue of Microorganisms (GCM) 10K type strain sequencing project: providing services to taxonomists for standard genome sequencing and annotation.</title>
        <authorList>
            <consortium name="The Broad Institute Genomics Platform"/>
            <consortium name="The Broad Institute Genome Sequencing Center for Infectious Disease"/>
            <person name="Wu L."/>
            <person name="Ma J."/>
        </authorList>
    </citation>
    <scope>NUCLEOTIDE SEQUENCE [LARGE SCALE GENOMIC DNA]</scope>
    <source>
        <strain evidence="1 2">CGMCC 1.12562</strain>
    </source>
</reference>
<dbReference type="InterPro" id="IPR002060">
    <property type="entry name" value="Squ/phyt_synthse"/>
</dbReference>
<evidence type="ECO:0000313" key="1">
    <source>
        <dbReference type="EMBL" id="MFC3478225.1"/>
    </source>
</evidence>
<keyword evidence="2" id="KW-1185">Reference proteome</keyword>
<dbReference type="Proteomes" id="UP001595660">
    <property type="component" value="Unassembled WGS sequence"/>
</dbReference>
<dbReference type="PANTHER" id="PTHR11626:SF2">
    <property type="entry name" value="SQUALENE SYNTHASE"/>
    <property type="match status" value="1"/>
</dbReference>
<dbReference type="SFLD" id="SFLDG01018">
    <property type="entry name" value="Squalene/Phytoene_Synthase_Lik"/>
    <property type="match status" value="1"/>
</dbReference>
<dbReference type="Gene3D" id="1.10.600.10">
    <property type="entry name" value="Farnesyl Diphosphate Synthase"/>
    <property type="match status" value="1"/>
</dbReference>
<sequence length="358" mass="39467">MTTQHSRRGDAPDRTYCHRTVQDVSRTFALTVDQLAAPMADYVCVGYLLCRIPDTVEDTTHVSPERRVALLETYRDALDPGTDTTADDFAAAVAPRIPDRRTRPDERDADWRLVADAPTVLATFADFDPAVRAAMRPPILELVDGMTRFVDRYADEDGLRIQTDVELRSYCHYVAGTVGTLVTNLLARQSLPAGRANALRTNAEHFGRLLQLVNVAKDVRDDYATERNVYLPADWLAAEGVSQDRLLADENRSGVARVVERVVERAKSHRDGAEAYLQAMPLGDGNTVVAWALPYLLAVGTLRELSKRPADAATDRPVKVSREEVAAVAAAVRDGGRESIPRLRETISRAPLHRADGA</sequence>
<dbReference type="AlphaFoldDB" id="A0ABD5NG40"/>
<comment type="caution">
    <text evidence="1">The sequence shown here is derived from an EMBL/GenBank/DDBJ whole genome shotgun (WGS) entry which is preliminary data.</text>
</comment>
<dbReference type="GeneID" id="69118768"/>
<dbReference type="SFLD" id="SFLDS00005">
    <property type="entry name" value="Isoprenoid_Synthase_Type_I"/>
    <property type="match status" value="1"/>
</dbReference>
<evidence type="ECO:0000313" key="2">
    <source>
        <dbReference type="Proteomes" id="UP001595660"/>
    </source>
</evidence>
<dbReference type="EMBL" id="JBHRWN010000002">
    <property type="protein sequence ID" value="MFC3478225.1"/>
    <property type="molecule type" value="Genomic_DNA"/>
</dbReference>
<name>A0ABD5NG40_9EURY</name>
<dbReference type="PANTHER" id="PTHR11626">
    <property type="entry name" value="FARNESYL-DIPHOSPHATE FARNESYLTRANSFERASE"/>
    <property type="match status" value="1"/>
</dbReference>
<proteinExistence type="predicted"/>